<dbReference type="GO" id="GO:0004523">
    <property type="term" value="F:RNA-DNA hybrid ribonuclease activity"/>
    <property type="evidence" value="ECO:0007669"/>
    <property type="project" value="InterPro"/>
</dbReference>
<accession>A0A7J9J1S5</accession>
<gene>
    <name evidence="2" type="ORF">Goarm_013049</name>
</gene>
<dbReference type="Proteomes" id="UP000593575">
    <property type="component" value="Unassembled WGS sequence"/>
</dbReference>
<proteinExistence type="predicted"/>
<evidence type="ECO:0000259" key="1">
    <source>
        <dbReference type="Pfam" id="PF13456"/>
    </source>
</evidence>
<dbReference type="EMBL" id="JABFAE010000005">
    <property type="protein sequence ID" value="MBA0828372.1"/>
    <property type="molecule type" value="Genomic_DNA"/>
</dbReference>
<dbReference type="AlphaFoldDB" id="A0A7J9J1S5"/>
<dbReference type="Pfam" id="PF13456">
    <property type="entry name" value="RVT_3"/>
    <property type="match status" value="1"/>
</dbReference>
<comment type="caution">
    <text evidence="2">The sequence shown here is derived from an EMBL/GenBank/DDBJ whole genome shotgun (WGS) entry which is preliminary data.</text>
</comment>
<dbReference type="InterPro" id="IPR002156">
    <property type="entry name" value="RNaseH_domain"/>
</dbReference>
<organism evidence="2 3">
    <name type="scientific">Gossypium armourianum</name>
    <dbReference type="NCBI Taxonomy" id="34283"/>
    <lineage>
        <taxon>Eukaryota</taxon>
        <taxon>Viridiplantae</taxon>
        <taxon>Streptophyta</taxon>
        <taxon>Embryophyta</taxon>
        <taxon>Tracheophyta</taxon>
        <taxon>Spermatophyta</taxon>
        <taxon>Magnoliopsida</taxon>
        <taxon>eudicotyledons</taxon>
        <taxon>Gunneridae</taxon>
        <taxon>Pentapetalae</taxon>
        <taxon>rosids</taxon>
        <taxon>malvids</taxon>
        <taxon>Malvales</taxon>
        <taxon>Malvaceae</taxon>
        <taxon>Malvoideae</taxon>
        <taxon>Gossypium</taxon>
    </lineage>
</organism>
<dbReference type="GO" id="GO:0003676">
    <property type="term" value="F:nucleic acid binding"/>
    <property type="evidence" value="ECO:0007669"/>
    <property type="project" value="InterPro"/>
</dbReference>
<feature type="non-terminal residue" evidence="2">
    <location>
        <position position="148"/>
    </location>
</feature>
<sequence length="148" mass="16540">DIVRKVICYLRELNAVQERLPGCLIRVEHWWPPEGTILKVNFDASFSTTSMLFCTVIVIRDNLGREVTFEGDSLIVICKACSPLYDVLAIKAYIQDVKAMASSFHRCLFSHISHEGNTIAHLLGMTGLRSGGCSFLRCNTPNPNLLPE</sequence>
<keyword evidence="3" id="KW-1185">Reference proteome</keyword>
<dbReference type="PANTHER" id="PTHR47074:SF61">
    <property type="entry name" value="RNASE H TYPE-1 DOMAIN-CONTAINING PROTEIN"/>
    <property type="match status" value="1"/>
</dbReference>
<protein>
    <recommendedName>
        <fullName evidence="1">RNase H type-1 domain-containing protein</fullName>
    </recommendedName>
</protein>
<name>A0A7J9J1S5_9ROSI</name>
<evidence type="ECO:0000313" key="3">
    <source>
        <dbReference type="Proteomes" id="UP000593575"/>
    </source>
</evidence>
<dbReference type="InterPro" id="IPR052929">
    <property type="entry name" value="RNase_H-like_EbsB-rel"/>
</dbReference>
<dbReference type="PANTHER" id="PTHR47074">
    <property type="entry name" value="BNAC02G40300D PROTEIN"/>
    <property type="match status" value="1"/>
</dbReference>
<evidence type="ECO:0000313" key="2">
    <source>
        <dbReference type="EMBL" id="MBA0828372.1"/>
    </source>
</evidence>
<reference evidence="2 3" key="1">
    <citation type="journal article" date="2019" name="Genome Biol. Evol.">
        <title>Insights into the evolution of the New World diploid cottons (Gossypium, subgenus Houzingenia) based on genome sequencing.</title>
        <authorList>
            <person name="Grover C.E."/>
            <person name="Arick M.A. 2nd"/>
            <person name="Thrash A."/>
            <person name="Conover J.L."/>
            <person name="Sanders W.S."/>
            <person name="Peterson D.G."/>
            <person name="Frelichowski J.E."/>
            <person name="Scheffler J.A."/>
            <person name="Scheffler B.E."/>
            <person name="Wendel J.F."/>
        </authorList>
    </citation>
    <scope>NUCLEOTIDE SEQUENCE [LARGE SCALE GENOMIC DNA]</scope>
    <source>
        <strain evidence="2">6</strain>
        <tissue evidence="2">Leaf</tissue>
    </source>
</reference>
<feature type="domain" description="RNase H type-1" evidence="1">
    <location>
        <begin position="52"/>
        <end position="123"/>
    </location>
</feature>